<evidence type="ECO:0000256" key="1">
    <source>
        <dbReference type="SAM" id="MobiDB-lite"/>
    </source>
</evidence>
<feature type="transmembrane region" description="Helical" evidence="2">
    <location>
        <begin position="62"/>
        <end position="80"/>
    </location>
</feature>
<accession>A0AAW0WEK8</accession>
<evidence type="ECO:0000313" key="3">
    <source>
        <dbReference type="EMBL" id="KAK8729440.1"/>
    </source>
</evidence>
<dbReference type="Proteomes" id="UP001445076">
    <property type="component" value="Unassembled WGS sequence"/>
</dbReference>
<dbReference type="AlphaFoldDB" id="A0AAW0WEK8"/>
<name>A0AAW0WEK8_CHEQU</name>
<organism evidence="3 4">
    <name type="scientific">Cherax quadricarinatus</name>
    <name type="common">Australian red claw crayfish</name>
    <dbReference type="NCBI Taxonomy" id="27406"/>
    <lineage>
        <taxon>Eukaryota</taxon>
        <taxon>Metazoa</taxon>
        <taxon>Ecdysozoa</taxon>
        <taxon>Arthropoda</taxon>
        <taxon>Crustacea</taxon>
        <taxon>Multicrustacea</taxon>
        <taxon>Malacostraca</taxon>
        <taxon>Eumalacostraca</taxon>
        <taxon>Eucarida</taxon>
        <taxon>Decapoda</taxon>
        <taxon>Pleocyemata</taxon>
        <taxon>Astacidea</taxon>
        <taxon>Parastacoidea</taxon>
        <taxon>Parastacidae</taxon>
        <taxon>Cherax</taxon>
    </lineage>
</organism>
<gene>
    <name evidence="3" type="ORF">OTU49_008470</name>
</gene>
<evidence type="ECO:0000256" key="2">
    <source>
        <dbReference type="SAM" id="Phobius"/>
    </source>
</evidence>
<feature type="compositionally biased region" description="Basic and acidic residues" evidence="1">
    <location>
        <begin position="12"/>
        <end position="26"/>
    </location>
</feature>
<proteinExistence type="predicted"/>
<evidence type="ECO:0000313" key="4">
    <source>
        <dbReference type="Proteomes" id="UP001445076"/>
    </source>
</evidence>
<keyword evidence="2" id="KW-0472">Membrane</keyword>
<keyword evidence="2" id="KW-0812">Transmembrane</keyword>
<dbReference type="EMBL" id="JARKIK010000067">
    <property type="protein sequence ID" value="KAK8729440.1"/>
    <property type="molecule type" value="Genomic_DNA"/>
</dbReference>
<feature type="region of interest" description="Disordered" evidence="1">
    <location>
        <begin position="1"/>
        <end position="26"/>
    </location>
</feature>
<keyword evidence="2" id="KW-1133">Transmembrane helix</keyword>
<sequence length="113" mass="12806">MSQTDYRGGNETTKDREAADQEGERGVEGASGHLYLHNLLCRMEARPLVIQVWGNSRLCGGTFVSCMGLVSTYLVVLLQLRPYLDRTIVQATADDDSNLFACFKKMWFMPWRP</sequence>
<keyword evidence="4" id="KW-1185">Reference proteome</keyword>
<comment type="caution">
    <text evidence="3">The sequence shown here is derived from an EMBL/GenBank/DDBJ whole genome shotgun (WGS) entry which is preliminary data.</text>
</comment>
<protein>
    <submittedName>
        <fullName evidence="3">Uncharacterized protein</fullName>
    </submittedName>
</protein>
<reference evidence="3 4" key="1">
    <citation type="journal article" date="2024" name="BMC Genomics">
        <title>Genome assembly of redclaw crayfish (Cherax quadricarinatus) provides insights into its immune adaptation and hypoxia tolerance.</title>
        <authorList>
            <person name="Liu Z."/>
            <person name="Zheng J."/>
            <person name="Li H."/>
            <person name="Fang K."/>
            <person name="Wang S."/>
            <person name="He J."/>
            <person name="Zhou D."/>
            <person name="Weng S."/>
            <person name="Chi M."/>
            <person name="Gu Z."/>
            <person name="He J."/>
            <person name="Li F."/>
            <person name="Wang M."/>
        </authorList>
    </citation>
    <scope>NUCLEOTIDE SEQUENCE [LARGE SCALE GENOMIC DNA]</scope>
    <source>
        <strain evidence="3">ZL_2023a</strain>
    </source>
</reference>